<evidence type="ECO:0000313" key="2">
    <source>
        <dbReference type="RefSeq" id="XP_035545046.1"/>
    </source>
</evidence>
<sequence>MWLKSEGFVERVKQWWISYRFEGTSSFIFANKLKALKRDLKECNKQSFGNIEDNKNAKWMEIQVLERLQEGRPLNVEEQAQKTLLVADLERIILQEELSWRQKSRALWLKEGDRSTREEEAIKVHVVDFFEKLLTEQVGWRPTVDGLVFNLIEPGDGARMERTFEEGEVFDVVRKMFEKSLNSTFIALIPKKAGAIEITDFRPISLVNGVYKIILKVLANRLSEVLGKIVTKPQIAFVKGAVLGKGGGLGLVGVYLRIIAALLDNGFVSGFQIGSPSRGFISISHMLFADDTLIMCEANRDQLGAVKACLLCFEAVSGLKVNYDKSELVPIGEVHNIRELADTLGCKIASLPMTYLGLPLGIASRACSIWNTGRVGALEKLEGHMVWSYGSILEKGGRSFNNILGSSWVQAQGLDFGRMFGVATVLSKTCFLYFS</sequence>
<dbReference type="AlphaFoldDB" id="A0A6P9ECH9"/>
<dbReference type="OrthoDB" id="414730at2759"/>
<gene>
    <name evidence="2" type="primary">LOC109004849</name>
</gene>
<dbReference type="KEGG" id="jre:109004849"/>
<dbReference type="Proteomes" id="UP000235220">
    <property type="component" value="Chromosome 4"/>
</dbReference>
<reference evidence="2" key="1">
    <citation type="submission" date="2025-08" db="UniProtKB">
        <authorList>
            <consortium name="RefSeq"/>
        </authorList>
    </citation>
    <scope>IDENTIFICATION</scope>
    <source>
        <tissue evidence="2">Leaves</tissue>
    </source>
</reference>
<dbReference type="PANTHER" id="PTHR33116:SF78">
    <property type="entry name" value="OS12G0587133 PROTEIN"/>
    <property type="match status" value="1"/>
</dbReference>
<dbReference type="GeneID" id="109004849"/>
<organism evidence="1 2">
    <name type="scientific">Juglans regia</name>
    <name type="common">English walnut</name>
    <dbReference type="NCBI Taxonomy" id="51240"/>
    <lineage>
        <taxon>Eukaryota</taxon>
        <taxon>Viridiplantae</taxon>
        <taxon>Streptophyta</taxon>
        <taxon>Embryophyta</taxon>
        <taxon>Tracheophyta</taxon>
        <taxon>Spermatophyta</taxon>
        <taxon>Magnoliopsida</taxon>
        <taxon>eudicotyledons</taxon>
        <taxon>Gunneridae</taxon>
        <taxon>Pentapetalae</taxon>
        <taxon>rosids</taxon>
        <taxon>fabids</taxon>
        <taxon>Fagales</taxon>
        <taxon>Juglandaceae</taxon>
        <taxon>Juglans</taxon>
    </lineage>
</organism>
<dbReference type="PANTHER" id="PTHR33116">
    <property type="entry name" value="REVERSE TRANSCRIPTASE ZINC-BINDING DOMAIN-CONTAINING PROTEIN-RELATED-RELATED"/>
    <property type="match status" value="1"/>
</dbReference>
<accession>A0A6P9ECH9</accession>
<dbReference type="RefSeq" id="XP_035545046.1">
    <property type="nucleotide sequence ID" value="XM_035689153.1"/>
</dbReference>
<proteinExistence type="predicted"/>
<protein>
    <submittedName>
        <fullName evidence="2">Uncharacterized protein LOC109004849</fullName>
    </submittedName>
</protein>
<dbReference type="InParanoid" id="A0A6P9ECH9"/>
<evidence type="ECO:0000313" key="1">
    <source>
        <dbReference type="Proteomes" id="UP000235220"/>
    </source>
</evidence>
<keyword evidence="1" id="KW-1185">Reference proteome</keyword>
<name>A0A6P9ECH9_JUGRE</name>